<protein>
    <recommendedName>
        <fullName evidence="2">UDP-N-acetylmuramyl-tripeptide synthetase</fullName>
        <ecNumber evidence="2">6.3.2.-</ecNumber>
    </recommendedName>
    <alternativeName>
        <fullName evidence="2">UDP-MurNAc-tripeptide synthetase</fullName>
    </alternativeName>
</protein>
<dbReference type="KEGG" id="fgu:SD28_06350"/>
<dbReference type="InterPro" id="IPR036565">
    <property type="entry name" value="Mur-like_cat_sf"/>
</dbReference>
<evidence type="ECO:0000259" key="5">
    <source>
        <dbReference type="Pfam" id="PF08245"/>
    </source>
</evidence>
<feature type="binding site" evidence="2">
    <location>
        <position position="28"/>
    </location>
    <ligand>
        <name>UDP-N-acetyl-alpha-D-muramoyl-L-alanyl-D-glutamate</name>
        <dbReference type="ChEBI" id="CHEBI:83900"/>
    </ligand>
</feature>
<dbReference type="GO" id="GO:0051301">
    <property type="term" value="P:cell division"/>
    <property type="evidence" value="ECO:0007669"/>
    <property type="project" value="UniProtKB-KW"/>
</dbReference>
<dbReference type="NCBIfam" id="NF001126">
    <property type="entry name" value="PRK00139.1-4"/>
    <property type="match status" value="1"/>
</dbReference>
<dbReference type="InterPro" id="IPR036615">
    <property type="entry name" value="Mur_ligase_C_dom_sf"/>
</dbReference>
<accession>A0A0A8E4V8</accession>
<dbReference type="NCBIfam" id="TIGR01085">
    <property type="entry name" value="murE"/>
    <property type="match status" value="1"/>
</dbReference>
<dbReference type="GO" id="GO:0071555">
    <property type="term" value="P:cell wall organization"/>
    <property type="evidence" value="ECO:0007669"/>
    <property type="project" value="UniProtKB-KW"/>
</dbReference>
<dbReference type="GO" id="GO:0000287">
    <property type="term" value="F:magnesium ion binding"/>
    <property type="evidence" value="ECO:0007669"/>
    <property type="project" value="UniProtKB-UniRule"/>
</dbReference>
<dbReference type="HOGENOM" id="CLU_022291_3_2_6"/>
<proteinExistence type="inferred from homology"/>
<comment type="PTM">
    <text evidence="2">Carboxylation is probably crucial for Mg(2+) binding and, consequently, for the gamma-phosphate positioning of ATP.</text>
</comment>
<keyword evidence="2" id="KW-0963">Cytoplasm</keyword>
<dbReference type="Pfam" id="PF08245">
    <property type="entry name" value="Mur_ligase_M"/>
    <property type="match status" value="1"/>
</dbReference>
<keyword evidence="2" id="KW-0067">ATP-binding</keyword>
<dbReference type="OrthoDB" id="9800958at2"/>
<dbReference type="HAMAP" id="MF_00208">
    <property type="entry name" value="MurE"/>
    <property type="match status" value="1"/>
</dbReference>
<dbReference type="GO" id="GO:0016881">
    <property type="term" value="F:acid-amino acid ligase activity"/>
    <property type="evidence" value="ECO:0007669"/>
    <property type="project" value="UniProtKB-UniRule"/>
</dbReference>
<evidence type="ECO:0000313" key="7">
    <source>
        <dbReference type="Proteomes" id="UP000031104"/>
    </source>
</evidence>
<dbReference type="Proteomes" id="UP000031104">
    <property type="component" value="Chromosome"/>
</dbReference>
<feature type="modified residue" description="N6-carboxylysine" evidence="2">
    <location>
        <position position="270"/>
    </location>
</feature>
<keyword evidence="2 3" id="KW-0133">Cell shape</keyword>
<dbReference type="STRING" id="594679.SD28_06350"/>
<dbReference type="SUPFAM" id="SSF53244">
    <property type="entry name" value="MurD-like peptide ligases, peptide-binding domain"/>
    <property type="match status" value="1"/>
</dbReference>
<name>A0A0A8E4V8_9GAMM</name>
<dbReference type="Gene3D" id="3.40.1390.10">
    <property type="entry name" value="MurE/MurF, N-terminal domain"/>
    <property type="match status" value="1"/>
</dbReference>
<feature type="binding site" evidence="2">
    <location>
        <position position="238"/>
    </location>
    <ligand>
        <name>UDP-N-acetyl-alpha-D-muramoyl-L-alanyl-D-glutamate</name>
        <dbReference type="ChEBI" id="CHEBI:83900"/>
    </ligand>
</feature>
<dbReference type="SUPFAM" id="SSF53623">
    <property type="entry name" value="MurD-like peptide ligases, catalytic domain"/>
    <property type="match status" value="1"/>
</dbReference>
<dbReference type="EC" id="6.3.2.-" evidence="2"/>
<reference evidence="6 7" key="1">
    <citation type="submission" date="2014-12" db="EMBL/GenBank/DDBJ databases">
        <title>Complete genome sequence of Francisella guanzhouensis strain 08HL01032 isolated from air-conditioning system in China.</title>
        <authorList>
            <person name="Svensson D."/>
            <person name="Ohrman C."/>
            <person name="Backman S."/>
            <person name="Karlsson E."/>
            <person name="Nilsson E."/>
            <person name="Bystrom M."/>
            <person name="Larkeryd A."/>
            <person name="Stenberg P."/>
            <person name="Scholtz H.C."/>
            <person name="Forsman M."/>
            <person name="Sjodin A."/>
        </authorList>
    </citation>
    <scope>NUCLEOTIDE SEQUENCE [LARGE SCALE GENOMIC DNA]</scope>
    <source>
        <strain evidence="6 7">08HL01032</strain>
    </source>
</reference>
<comment type="subcellular location">
    <subcellularLocation>
        <location evidence="2 3">Cytoplasm</location>
    </subcellularLocation>
</comment>
<dbReference type="InterPro" id="IPR004101">
    <property type="entry name" value="Mur_ligase_C"/>
</dbReference>
<dbReference type="InterPro" id="IPR013221">
    <property type="entry name" value="Mur_ligase_cen"/>
</dbReference>
<comment type="pathway">
    <text evidence="2 3">Cell wall biogenesis; peptidoglycan biosynthesis.</text>
</comment>
<sequence length="530" mass="59833">MKSISQILEFLNVSSNLANNIKVESLFLDSRKCHNRSVFIALKGQLTDGNKYIYDVIAKGVSLILTDNPGLDNLSISNSQPELTSSRLSVSNTESLKQLHFATQSAISFNEIESPLIIYIEDLKDKLPDLAKWFYNYKKLQNIIGVTGTNGKTSISNYIAQFLNLVEQKSLLLGTVGNGIYPDLEESSHTTLDVLSLYKTISKFCGRSNVDSQFGSRMIDKINNLVMEVSSHSLDQKRIQGLEFDIAVFSNLSHDHLDYHTTMENYFLAKAKLFELSLLKKSVINIDDEYGKRLVGLSVAPVVTVSLKSKQAGIYVQFIEIENIFTNFNLYIKGEFAGRFKTCLIGEFNLMNLALSIGALIDGVDRNLLFKNIKRILPVRGRMELIQLSNDVKVVIDYAHTPDALEKALQTLRKYSKTNLWCVFGCGGNRDKTKRSKMAAIAEKYADKVVITEDNNRFENIEDIFSDIKKGFIHPNNHIFINSRVEAISYCIKSSYTHDVILLAGKGHECYIDKNGVKEYFDEREIISKL</sequence>
<keyword evidence="2 3" id="KW-0132">Cell division</keyword>
<dbReference type="SUPFAM" id="SSF63418">
    <property type="entry name" value="MurE/MurF N-terminal domain"/>
    <property type="match status" value="1"/>
</dbReference>
<dbReference type="EMBL" id="CP010427">
    <property type="protein sequence ID" value="AJC49275.1"/>
    <property type="molecule type" value="Genomic_DNA"/>
</dbReference>
<dbReference type="GO" id="GO:0005524">
    <property type="term" value="F:ATP binding"/>
    <property type="evidence" value="ECO:0007669"/>
    <property type="project" value="UniProtKB-UniRule"/>
</dbReference>
<dbReference type="GO" id="GO:0005737">
    <property type="term" value="C:cytoplasm"/>
    <property type="evidence" value="ECO:0007669"/>
    <property type="project" value="UniProtKB-SubCell"/>
</dbReference>
<dbReference type="RefSeq" id="WP_039125180.1">
    <property type="nucleotide sequence ID" value="NZ_CP010427.1"/>
</dbReference>
<dbReference type="Gene3D" id="3.40.1190.10">
    <property type="entry name" value="Mur-like, catalytic domain"/>
    <property type="match status" value="1"/>
</dbReference>
<keyword evidence="2 3" id="KW-0573">Peptidoglycan synthesis</keyword>
<keyword evidence="7" id="KW-1185">Reference proteome</keyword>
<keyword evidence="2 3" id="KW-0131">Cell cycle</keyword>
<dbReference type="AlphaFoldDB" id="A0A0A8E4V8"/>
<keyword evidence="2 6" id="KW-0436">Ligase</keyword>
<dbReference type="GO" id="GO:0009252">
    <property type="term" value="P:peptidoglycan biosynthetic process"/>
    <property type="evidence" value="ECO:0007669"/>
    <property type="project" value="UniProtKB-UniRule"/>
</dbReference>
<dbReference type="PANTHER" id="PTHR23135">
    <property type="entry name" value="MUR LIGASE FAMILY MEMBER"/>
    <property type="match status" value="1"/>
</dbReference>
<feature type="binding site" evidence="2">
    <location>
        <position position="230"/>
    </location>
    <ligand>
        <name>UDP-N-acetyl-alpha-D-muramoyl-L-alanyl-D-glutamate</name>
        <dbReference type="ChEBI" id="CHEBI:83900"/>
    </ligand>
</feature>
<dbReference type="InterPro" id="IPR005761">
    <property type="entry name" value="UDP-N-AcMur-Glu-dNH2Pim_ligase"/>
</dbReference>
<dbReference type="InterPro" id="IPR035911">
    <property type="entry name" value="MurE/MurF_N"/>
</dbReference>
<dbReference type="Gene3D" id="3.90.190.20">
    <property type="entry name" value="Mur ligase, C-terminal domain"/>
    <property type="match status" value="1"/>
</dbReference>
<keyword evidence="2" id="KW-0460">Magnesium</keyword>
<comment type="function">
    <text evidence="2">Catalyzes the addition of an amino acid to the nucleotide precursor UDP-N-acetylmuramoyl-L-alanyl-D-glutamate (UMAG) in the biosynthesis of bacterial cell-wall peptidoglycan.</text>
</comment>
<gene>
    <name evidence="2" type="primary">murE</name>
    <name evidence="6" type="ORF">SD28_06350</name>
</gene>
<feature type="binding site" evidence="2">
    <location>
        <begin position="148"/>
        <end position="154"/>
    </location>
    <ligand>
        <name>ATP</name>
        <dbReference type="ChEBI" id="CHEBI:30616"/>
    </ligand>
</feature>
<evidence type="ECO:0000259" key="4">
    <source>
        <dbReference type="Pfam" id="PF02875"/>
    </source>
</evidence>
<comment type="caution">
    <text evidence="2">Lacks conserved residue(s) required for the propagation of feature annotation.</text>
</comment>
<dbReference type="GO" id="GO:0008360">
    <property type="term" value="P:regulation of cell shape"/>
    <property type="evidence" value="ECO:0007669"/>
    <property type="project" value="UniProtKB-KW"/>
</dbReference>
<evidence type="ECO:0000313" key="6">
    <source>
        <dbReference type="EMBL" id="AJC49275.1"/>
    </source>
</evidence>
<feature type="domain" description="Mur ligase C-terminal" evidence="4">
    <location>
        <begin position="381"/>
        <end position="507"/>
    </location>
</feature>
<evidence type="ECO:0000256" key="2">
    <source>
        <dbReference type="HAMAP-Rule" id="MF_00208"/>
    </source>
</evidence>
<dbReference type="PANTHER" id="PTHR23135:SF4">
    <property type="entry name" value="UDP-N-ACETYLMURAMOYL-L-ALANYL-D-GLUTAMATE--2,6-DIAMINOPIMELATE LIGASE MURE HOMOLOG, CHLOROPLASTIC"/>
    <property type="match status" value="1"/>
</dbReference>
<keyword evidence="2" id="KW-0547">Nucleotide-binding</keyword>
<evidence type="ECO:0000256" key="1">
    <source>
        <dbReference type="ARBA" id="ARBA00005898"/>
    </source>
</evidence>
<organism evidence="6 7">
    <name type="scientific">Allofrancisella guangzhouensis</name>
    <dbReference type="NCBI Taxonomy" id="594679"/>
    <lineage>
        <taxon>Bacteria</taxon>
        <taxon>Pseudomonadati</taxon>
        <taxon>Pseudomonadota</taxon>
        <taxon>Gammaproteobacteria</taxon>
        <taxon>Thiotrichales</taxon>
        <taxon>Francisellaceae</taxon>
        <taxon>Allofrancisella</taxon>
    </lineage>
</organism>
<feature type="binding site" evidence="2">
    <location>
        <position position="236"/>
    </location>
    <ligand>
        <name>UDP-N-acetyl-alpha-D-muramoyl-L-alanyl-D-glutamate</name>
        <dbReference type="ChEBI" id="CHEBI:83900"/>
    </ligand>
</feature>
<feature type="domain" description="Mur ligase central" evidence="5">
    <location>
        <begin position="146"/>
        <end position="359"/>
    </location>
</feature>
<feature type="binding site" evidence="2">
    <location>
        <position position="30"/>
    </location>
    <ligand>
        <name>UDP-N-acetyl-alpha-D-muramoyl-L-alanyl-D-glutamate</name>
        <dbReference type="ChEBI" id="CHEBI:83900"/>
    </ligand>
</feature>
<evidence type="ECO:0000256" key="3">
    <source>
        <dbReference type="RuleBase" id="RU004135"/>
    </source>
</evidence>
<comment type="similarity">
    <text evidence="1 2">Belongs to the MurCDEF family. MurE subfamily.</text>
</comment>
<dbReference type="Pfam" id="PF02875">
    <property type="entry name" value="Mur_ligase_C"/>
    <property type="match status" value="1"/>
</dbReference>
<keyword evidence="2 3" id="KW-0961">Cell wall biogenesis/degradation</keyword>
<dbReference type="UniPathway" id="UPA00219"/>
<comment type="cofactor">
    <cofactor evidence="2">
        <name>Mg(2+)</name>
        <dbReference type="ChEBI" id="CHEBI:18420"/>
    </cofactor>
</comment>